<reference evidence="3" key="1">
    <citation type="submission" date="2016-10" db="EMBL/GenBank/DDBJ databases">
        <authorList>
            <person name="Varghese N."/>
            <person name="Submissions S."/>
        </authorList>
    </citation>
    <scope>NUCLEOTIDE SEQUENCE [LARGE SCALE GENOMIC DNA]</scope>
    <source>
        <strain evidence="3">CGMCC 4.578</strain>
    </source>
</reference>
<dbReference type="OrthoDB" id="419058at2"/>
<organism evidence="2 3">
    <name type="scientific">Lentzea flaviverrucosa</name>
    <dbReference type="NCBI Taxonomy" id="200379"/>
    <lineage>
        <taxon>Bacteria</taxon>
        <taxon>Bacillati</taxon>
        <taxon>Actinomycetota</taxon>
        <taxon>Actinomycetes</taxon>
        <taxon>Pseudonocardiales</taxon>
        <taxon>Pseudonocardiaceae</taxon>
        <taxon>Lentzea</taxon>
    </lineage>
</organism>
<dbReference type="AlphaFoldDB" id="A0A1H9BB15"/>
<name>A0A1H9BB15_9PSEU</name>
<keyword evidence="1" id="KW-0812">Transmembrane</keyword>
<dbReference type="InterPro" id="IPR027417">
    <property type="entry name" value="P-loop_NTPase"/>
</dbReference>
<keyword evidence="1" id="KW-1133">Transmembrane helix</keyword>
<proteinExistence type="predicted"/>
<feature type="transmembrane region" description="Helical" evidence="1">
    <location>
        <begin position="35"/>
        <end position="54"/>
    </location>
</feature>
<sequence>MRRPSIFTILASIIAVALALASNMATNTVTVKEDWWPYAVWSAVGLLTIGMLLVDLRRQRATANLATAQPLRSEQIADAAGALRRASISYLSDEVRQRGLRDTPPMRIPVLAVSGRIAAGANSVFGRKNSVRNRQKALQSGDVTRLAELMERIPRKQFILLGPAESGKTTAALLLALGIAERRSVDDRPVPVLLQLASWDPFRDSLGDWLRDRLAEFVDDTQIVRDLMVRGLVLPVLDGFDELPIGSHVKAIRMISEEFGSTRPFVLTSRTKEFTDAVEAHGKPFPRALVAELGAVEREVAENYLTTAAPAGAGKWAQVLDRIEDARTPLSIYLVGVLARDPDVNWDQALGDKKSFRSSIFDTYLAEVYRDLEKAGKAGEPRWAGADRILNHRQWLQFIAHGMRKRGVAEISWWRLEEVMPSRLFRGILGISLMFLAATLVTAIYPEWWSISLAGAIGGAAGFEAGGNRPDVHGFHFAPKKFALSFWLNVKKSRRLALGSAFIGVVAGIIKGGTVGHVAVYSLLFSTVSLLFVGVVGGVIYGIEDSFVHAVTRDDLTDSSKSLRSDLRSLLFSSSFMLVLVVLAIYFSGWSWGLLCVFVLVLVVAAVSRGRGGRFLIVLLLFAWRRVPWHFLSFLDDAHHRGLLRRSGASYQFRHESLRDYLADSYAK</sequence>
<feature type="transmembrane region" description="Helical" evidence="1">
    <location>
        <begin position="592"/>
        <end position="608"/>
    </location>
</feature>
<evidence type="ECO:0000256" key="1">
    <source>
        <dbReference type="SAM" id="Phobius"/>
    </source>
</evidence>
<feature type="transmembrane region" description="Helical" evidence="1">
    <location>
        <begin position="496"/>
        <end position="514"/>
    </location>
</feature>
<keyword evidence="1" id="KW-0472">Membrane</keyword>
<feature type="transmembrane region" description="Helical" evidence="1">
    <location>
        <begin position="520"/>
        <end position="543"/>
    </location>
</feature>
<dbReference type="Gene3D" id="3.40.50.300">
    <property type="entry name" value="P-loop containing nucleotide triphosphate hydrolases"/>
    <property type="match status" value="1"/>
</dbReference>
<evidence type="ECO:0000313" key="3">
    <source>
        <dbReference type="Proteomes" id="UP000199028"/>
    </source>
</evidence>
<keyword evidence="3" id="KW-1185">Reference proteome</keyword>
<dbReference type="RefSeq" id="WP_143086570.1">
    <property type="nucleotide sequence ID" value="NZ_FOFT01000001.1"/>
</dbReference>
<protein>
    <recommendedName>
        <fullName evidence="4">NACHT domain-containing protein</fullName>
    </recommendedName>
</protein>
<dbReference type="Proteomes" id="UP000199028">
    <property type="component" value="Unassembled WGS sequence"/>
</dbReference>
<evidence type="ECO:0000313" key="2">
    <source>
        <dbReference type="EMBL" id="SEP85448.1"/>
    </source>
</evidence>
<feature type="transmembrane region" description="Helical" evidence="1">
    <location>
        <begin position="424"/>
        <end position="445"/>
    </location>
</feature>
<gene>
    <name evidence="2" type="ORF">SAMN05216195_101412</name>
</gene>
<accession>A0A1H9BB15</accession>
<evidence type="ECO:0008006" key="4">
    <source>
        <dbReference type="Google" id="ProtNLM"/>
    </source>
</evidence>
<dbReference type="EMBL" id="FOFT01000001">
    <property type="protein sequence ID" value="SEP85448.1"/>
    <property type="molecule type" value="Genomic_DNA"/>
</dbReference>